<protein>
    <submittedName>
        <fullName evidence="1">Uncharacterized protein</fullName>
    </submittedName>
</protein>
<organism evidence="1 2">
    <name type="scientific">Halteria grandinella</name>
    <dbReference type="NCBI Taxonomy" id="5974"/>
    <lineage>
        <taxon>Eukaryota</taxon>
        <taxon>Sar</taxon>
        <taxon>Alveolata</taxon>
        <taxon>Ciliophora</taxon>
        <taxon>Intramacronucleata</taxon>
        <taxon>Spirotrichea</taxon>
        <taxon>Stichotrichia</taxon>
        <taxon>Sporadotrichida</taxon>
        <taxon>Halteriidae</taxon>
        <taxon>Halteria</taxon>
    </lineage>
</organism>
<dbReference type="EMBL" id="RRYP01009766">
    <property type="protein sequence ID" value="TNV78840.1"/>
    <property type="molecule type" value="Genomic_DNA"/>
</dbReference>
<keyword evidence="2" id="KW-1185">Reference proteome</keyword>
<evidence type="ECO:0000313" key="1">
    <source>
        <dbReference type="EMBL" id="TNV78840.1"/>
    </source>
</evidence>
<comment type="caution">
    <text evidence="1">The sequence shown here is derived from an EMBL/GenBank/DDBJ whole genome shotgun (WGS) entry which is preliminary data.</text>
</comment>
<evidence type="ECO:0000313" key="2">
    <source>
        <dbReference type="Proteomes" id="UP000785679"/>
    </source>
</evidence>
<name>A0A8J8NQS7_HALGN</name>
<sequence>MHIHRCLFDTQVLPYALNQCYFDLWVIGPPLSIPAIVNPEVVLQLMAQSTFQQFVSKLLHAKHAQKPQEARDSVGKRY</sequence>
<dbReference type="Proteomes" id="UP000785679">
    <property type="component" value="Unassembled WGS sequence"/>
</dbReference>
<dbReference type="AlphaFoldDB" id="A0A8J8NQS7"/>
<accession>A0A8J8NQS7</accession>
<gene>
    <name evidence="1" type="ORF">FGO68_gene15173</name>
</gene>
<reference evidence="1" key="1">
    <citation type="submission" date="2019-06" db="EMBL/GenBank/DDBJ databases">
        <authorList>
            <person name="Zheng W."/>
        </authorList>
    </citation>
    <scope>NUCLEOTIDE SEQUENCE</scope>
    <source>
        <strain evidence="1">QDHG01</strain>
    </source>
</reference>
<proteinExistence type="predicted"/>